<reference evidence="2" key="1">
    <citation type="submission" date="2021-01" db="EMBL/GenBank/DDBJ databases">
        <authorList>
            <person name="Corre E."/>
            <person name="Pelletier E."/>
            <person name="Niang G."/>
            <person name="Scheremetjew M."/>
            <person name="Finn R."/>
            <person name="Kale V."/>
            <person name="Holt S."/>
            <person name="Cochrane G."/>
            <person name="Meng A."/>
            <person name="Brown T."/>
            <person name="Cohen L."/>
        </authorList>
    </citation>
    <scope>NUCLEOTIDE SEQUENCE</scope>
    <source>
        <strain evidence="2">CCMP325</strain>
    </source>
</reference>
<feature type="region of interest" description="Disordered" evidence="1">
    <location>
        <begin position="1"/>
        <end position="28"/>
    </location>
</feature>
<accession>A0A7S0E7K5</accession>
<dbReference type="EMBL" id="HBEO01008724">
    <property type="protein sequence ID" value="CAD8475994.1"/>
    <property type="molecule type" value="Transcribed_RNA"/>
</dbReference>
<feature type="compositionally biased region" description="Basic and acidic residues" evidence="1">
    <location>
        <begin position="7"/>
        <end position="28"/>
    </location>
</feature>
<proteinExistence type="predicted"/>
<evidence type="ECO:0000313" key="2">
    <source>
        <dbReference type="EMBL" id="CAD8475994.1"/>
    </source>
</evidence>
<dbReference type="AlphaFoldDB" id="A0A7S0E7K5"/>
<feature type="compositionally biased region" description="Basic and acidic residues" evidence="1">
    <location>
        <begin position="76"/>
        <end position="89"/>
    </location>
</feature>
<gene>
    <name evidence="2" type="ORF">HPHI1048_LOCUS6080</name>
</gene>
<sequence length="209" mass="23918">MPQTLYEMRKESDRKGRSRHKDDKQEKIQVDVPAQLAISCPEIRNRVLANVEYFERKLAALEHAISRKTKTSQTSESDRQAEATDGRKWLRAAEKESSLARPLDFWTVKLEEARKEACTLQGDINGLLGDARTLIEKQREELTTSLKKSYGRASMRKEMVPRDGEATALPAIERWLRRLEAQEQLICEFERAAGGSARRQLEGEASTCR</sequence>
<evidence type="ECO:0000256" key="1">
    <source>
        <dbReference type="SAM" id="MobiDB-lite"/>
    </source>
</evidence>
<feature type="region of interest" description="Disordered" evidence="1">
    <location>
        <begin position="66"/>
        <end position="89"/>
    </location>
</feature>
<organism evidence="2">
    <name type="scientific">Hanusia phi</name>
    <dbReference type="NCBI Taxonomy" id="3032"/>
    <lineage>
        <taxon>Eukaryota</taxon>
        <taxon>Cryptophyceae</taxon>
        <taxon>Pyrenomonadales</taxon>
        <taxon>Geminigeraceae</taxon>
        <taxon>Hanusia</taxon>
    </lineage>
</organism>
<name>A0A7S0E7K5_9CRYP</name>
<protein>
    <submittedName>
        <fullName evidence="2">Uncharacterized protein</fullName>
    </submittedName>
</protein>